<dbReference type="EC" id="4.1.1.17" evidence="7"/>
<dbReference type="Pfam" id="PF02784">
    <property type="entry name" value="Orn_Arg_deC_N"/>
    <property type="match status" value="1"/>
</dbReference>
<comment type="subunit">
    <text evidence="8">Homodimer. Only the dimer is catalytically active, as the active sites are constructed of residues from both monomers.</text>
</comment>
<dbReference type="RefSeq" id="XP_025431967.1">
    <property type="nucleotide sequence ID" value="XM_025578076.1"/>
</dbReference>
<dbReference type="PROSITE" id="PS00878">
    <property type="entry name" value="ODR_DC_2_1"/>
    <property type="match status" value="1"/>
</dbReference>
<keyword evidence="3" id="KW-0210">Decarboxylase</keyword>
<gene>
    <name evidence="12" type="ORF">BP01DRAFT_391340</name>
</gene>
<dbReference type="Gene3D" id="2.40.37.10">
    <property type="entry name" value="Lyase, Ornithine Decarboxylase, Chain A, domain 1"/>
    <property type="match status" value="1"/>
</dbReference>
<comment type="catalytic activity">
    <reaction evidence="9">
        <text>L-ornithine + H(+) = putrescine + CO2</text>
        <dbReference type="Rhea" id="RHEA:22964"/>
        <dbReference type="ChEBI" id="CHEBI:15378"/>
        <dbReference type="ChEBI" id="CHEBI:16526"/>
        <dbReference type="ChEBI" id="CHEBI:46911"/>
        <dbReference type="ChEBI" id="CHEBI:326268"/>
        <dbReference type="EC" id="4.1.1.17"/>
    </reaction>
</comment>
<feature type="modified residue" description="N6-(pyridoxal phosphate)lysine" evidence="10">
    <location>
        <position position="66"/>
    </location>
</feature>
<keyword evidence="4 10" id="KW-0663">Pyridoxal phosphate</keyword>
<organism evidence="12 13">
    <name type="scientific">Aspergillus saccharolyticus JOP 1030-1</name>
    <dbReference type="NCBI Taxonomy" id="1450539"/>
    <lineage>
        <taxon>Eukaryota</taxon>
        <taxon>Fungi</taxon>
        <taxon>Dikarya</taxon>
        <taxon>Ascomycota</taxon>
        <taxon>Pezizomycotina</taxon>
        <taxon>Eurotiomycetes</taxon>
        <taxon>Eurotiomycetidae</taxon>
        <taxon>Eurotiales</taxon>
        <taxon>Aspergillaceae</taxon>
        <taxon>Aspergillus</taxon>
        <taxon>Aspergillus subgen. Circumdati</taxon>
    </lineage>
</organism>
<evidence type="ECO:0000256" key="10">
    <source>
        <dbReference type="PIRSR" id="PIRSR600183-50"/>
    </source>
</evidence>
<feature type="domain" description="Orn/DAP/Arg decarboxylase 2 N-terminal" evidence="11">
    <location>
        <begin position="48"/>
        <end position="273"/>
    </location>
</feature>
<dbReference type="SUPFAM" id="SSF51419">
    <property type="entry name" value="PLP-binding barrel"/>
    <property type="match status" value="1"/>
</dbReference>
<name>A0A318ZFZ2_9EURO</name>
<dbReference type="FunFam" id="3.20.20.10:FF:000005">
    <property type="entry name" value="Ornithine decarboxylase"/>
    <property type="match status" value="1"/>
</dbReference>
<dbReference type="InterPro" id="IPR022653">
    <property type="entry name" value="De-COase2_pyr-phos_BS"/>
</dbReference>
<comment type="pathway">
    <text evidence="6">Amine and polyamine biosynthesis; putrescine biosynthesis via L-ornithine pathway; putrescine from L-ornithine: step 1/1.</text>
</comment>
<evidence type="ECO:0000256" key="7">
    <source>
        <dbReference type="ARBA" id="ARBA00034138"/>
    </source>
</evidence>
<dbReference type="CDD" id="cd00622">
    <property type="entry name" value="PLPDE_III_ODC"/>
    <property type="match status" value="1"/>
</dbReference>
<dbReference type="GeneID" id="37079305"/>
<dbReference type="GO" id="GO:0004586">
    <property type="term" value="F:ornithine decarboxylase activity"/>
    <property type="evidence" value="ECO:0007669"/>
    <property type="project" value="UniProtKB-EC"/>
</dbReference>
<dbReference type="InterPro" id="IPR029066">
    <property type="entry name" value="PLP-binding_barrel"/>
</dbReference>
<dbReference type="InterPro" id="IPR002433">
    <property type="entry name" value="Orn_de-COase"/>
</dbReference>
<dbReference type="EMBL" id="KZ821229">
    <property type="protein sequence ID" value="PYH45985.1"/>
    <property type="molecule type" value="Genomic_DNA"/>
</dbReference>
<evidence type="ECO:0000256" key="9">
    <source>
        <dbReference type="ARBA" id="ARBA00049127"/>
    </source>
</evidence>
<evidence type="ECO:0000256" key="1">
    <source>
        <dbReference type="ARBA" id="ARBA00001933"/>
    </source>
</evidence>
<evidence type="ECO:0000313" key="12">
    <source>
        <dbReference type="EMBL" id="PYH45985.1"/>
    </source>
</evidence>
<dbReference type="PANTHER" id="PTHR11482:SF6">
    <property type="entry name" value="ORNITHINE DECARBOXYLASE 1-RELATED"/>
    <property type="match status" value="1"/>
</dbReference>
<evidence type="ECO:0000259" key="11">
    <source>
        <dbReference type="Pfam" id="PF02784"/>
    </source>
</evidence>
<dbReference type="Proteomes" id="UP000248349">
    <property type="component" value="Unassembled WGS sequence"/>
</dbReference>
<dbReference type="GO" id="GO:0005737">
    <property type="term" value="C:cytoplasm"/>
    <property type="evidence" value="ECO:0007669"/>
    <property type="project" value="TreeGrafter"/>
</dbReference>
<feature type="active site" description="Proton donor" evidence="10">
    <location>
        <position position="364"/>
    </location>
</feature>
<comment type="cofactor">
    <cofactor evidence="1 10">
        <name>pyridoxal 5'-phosphate</name>
        <dbReference type="ChEBI" id="CHEBI:597326"/>
    </cofactor>
</comment>
<dbReference type="InterPro" id="IPR022657">
    <property type="entry name" value="De-COase2_CS"/>
</dbReference>
<dbReference type="InterPro" id="IPR022644">
    <property type="entry name" value="De-COase2_N"/>
</dbReference>
<dbReference type="OrthoDB" id="5034579at2759"/>
<dbReference type="GO" id="GO:0033387">
    <property type="term" value="P:putrescine biosynthetic process from arginine, via ornithine"/>
    <property type="evidence" value="ECO:0007669"/>
    <property type="project" value="TreeGrafter"/>
</dbReference>
<evidence type="ECO:0000256" key="8">
    <source>
        <dbReference type="ARBA" id="ARBA00046672"/>
    </source>
</evidence>
<evidence type="ECO:0000256" key="5">
    <source>
        <dbReference type="ARBA" id="ARBA00023239"/>
    </source>
</evidence>
<dbReference type="SUPFAM" id="SSF50621">
    <property type="entry name" value="Alanine racemase C-terminal domain-like"/>
    <property type="match status" value="1"/>
</dbReference>
<dbReference type="InterPro" id="IPR009006">
    <property type="entry name" value="Ala_racemase/Decarboxylase_C"/>
</dbReference>
<dbReference type="STRING" id="1450539.A0A318ZFZ2"/>
<sequence>MVRLELPSAGKFIDHLISNRLQELDKDPYSTQSDRPFFIADTSQALKLYNRWKRALPNISPFYAVKCNSDVRFLRFLAELGLGFDCASQTEIELVLSLGVDPSRIIFAHPCKAVSAIRIASARGITLTTFDNIDELDKIKAHAPGMQLLLRIYAQDDTAAAQLGNKFGAPMSTVEPLLQRAKQLGLCVRGVSFHVGSGARNPAAFTTAVYQARHVFDLASHLHLPPMDILDVGGGFQDSNFEEMALPLSRAIDEAFPDPASVRLIAEPGRYFARSLYTMACKVTSRRRQLHLQQSPDDNLPCSYPSLTPDMLYLNDGVYGSFMLAVCENEIFVPDPVPRRVAAEDTFEPRAEGAHLYSLWGPTCDGIDCMAAEVTMEGEVRVGDWLVFRDMGGELLPDSLGALISVAAELTNMGYLGLIAYSVVSATRFNGFSNDYDVIYASDYLASATGVEGASETAKGAYKYLEWLLPGSIRGLWR</sequence>
<dbReference type="Gene3D" id="3.20.20.10">
    <property type="entry name" value="Alanine racemase"/>
    <property type="match status" value="1"/>
</dbReference>
<dbReference type="PRINTS" id="PR01182">
    <property type="entry name" value="ORNDCRBXLASE"/>
</dbReference>
<dbReference type="PROSITE" id="PS00879">
    <property type="entry name" value="ODR_DC_2_2"/>
    <property type="match status" value="1"/>
</dbReference>
<evidence type="ECO:0000256" key="2">
    <source>
        <dbReference type="ARBA" id="ARBA00008872"/>
    </source>
</evidence>
<accession>A0A318ZFZ2</accession>
<evidence type="ECO:0000256" key="4">
    <source>
        <dbReference type="ARBA" id="ARBA00022898"/>
    </source>
</evidence>
<evidence type="ECO:0000256" key="3">
    <source>
        <dbReference type="ARBA" id="ARBA00022793"/>
    </source>
</evidence>
<dbReference type="AlphaFoldDB" id="A0A318ZFZ2"/>
<keyword evidence="13" id="KW-1185">Reference proteome</keyword>
<comment type="similarity">
    <text evidence="2">Belongs to the Orn/Lys/Arg decarboxylase class-II family.</text>
</comment>
<dbReference type="InterPro" id="IPR000183">
    <property type="entry name" value="Orn/DAP/Arg_de-COase"/>
</dbReference>
<keyword evidence="5" id="KW-0456">Lyase</keyword>
<protein>
    <recommendedName>
        <fullName evidence="7">ornithine decarboxylase</fullName>
        <ecNumber evidence="7">4.1.1.17</ecNumber>
    </recommendedName>
</protein>
<reference evidence="12 13" key="1">
    <citation type="submission" date="2016-12" db="EMBL/GenBank/DDBJ databases">
        <title>The genomes of Aspergillus section Nigri reveals drivers in fungal speciation.</title>
        <authorList>
            <consortium name="DOE Joint Genome Institute"/>
            <person name="Vesth T.C."/>
            <person name="Nybo J."/>
            <person name="Theobald S."/>
            <person name="Brandl J."/>
            <person name="Frisvad J.C."/>
            <person name="Nielsen K.F."/>
            <person name="Lyhne E.K."/>
            <person name="Kogle M.E."/>
            <person name="Kuo A."/>
            <person name="Riley R."/>
            <person name="Clum A."/>
            <person name="Nolan M."/>
            <person name="Lipzen A."/>
            <person name="Salamov A."/>
            <person name="Henrissat B."/>
            <person name="Wiebenga A."/>
            <person name="De Vries R.P."/>
            <person name="Grigoriev I.V."/>
            <person name="Mortensen U.H."/>
            <person name="Andersen M.R."/>
            <person name="Baker S.E."/>
        </authorList>
    </citation>
    <scope>NUCLEOTIDE SEQUENCE [LARGE SCALE GENOMIC DNA]</scope>
    <source>
        <strain evidence="12 13">JOP 1030-1</strain>
    </source>
</reference>
<evidence type="ECO:0000256" key="6">
    <source>
        <dbReference type="ARBA" id="ARBA00034115"/>
    </source>
</evidence>
<dbReference type="PANTHER" id="PTHR11482">
    <property type="entry name" value="ARGININE/DIAMINOPIMELATE/ORNITHINE DECARBOXYLASE"/>
    <property type="match status" value="1"/>
</dbReference>
<evidence type="ECO:0000313" key="13">
    <source>
        <dbReference type="Proteomes" id="UP000248349"/>
    </source>
</evidence>
<dbReference type="PRINTS" id="PR01179">
    <property type="entry name" value="ODADCRBXLASE"/>
</dbReference>
<proteinExistence type="inferred from homology"/>